<dbReference type="Pfam" id="PF13145">
    <property type="entry name" value="Rotamase_2"/>
    <property type="match status" value="1"/>
</dbReference>
<evidence type="ECO:0000256" key="1">
    <source>
        <dbReference type="ARBA" id="ARBA00004382"/>
    </source>
</evidence>
<keyword evidence="5 15" id="KW-0812">Transmembrane</keyword>
<feature type="transmembrane region" description="Helical" evidence="15">
    <location>
        <begin position="12"/>
        <end position="30"/>
    </location>
</feature>
<dbReference type="Proteomes" id="UP001196870">
    <property type="component" value="Unassembled WGS sequence"/>
</dbReference>
<evidence type="ECO:0000256" key="11">
    <source>
        <dbReference type="ARBA" id="ARBA00038408"/>
    </source>
</evidence>
<evidence type="ECO:0000313" key="18">
    <source>
        <dbReference type="Proteomes" id="UP001196870"/>
    </source>
</evidence>
<evidence type="ECO:0000256" key="8">
    <source>
        <dbReference type="ARBA" id="ARBA00023186"/>
    </source>
</evidence>
<evidence type="ECO:0000256" key="15">
    <source>
        <dbReference type="SAM" id="Phobius"/>
    </source>
</evidence>
<name>A0ABS5F7R4_9PROT</name>
<feature type="domain" description="PpiC" evidence="16">
    <location>
        <begin position="267"/>
        <end position="355"/>
    </location>
</feature>
<dbReference type="PROSITE" id="PS50198">
    <property type="entry name" value="PPIC_PPIASE_2"/>
    <property type="match status" value="1"/>
</dbReference>
<evidence type="ECO:0000256" key="2">
    <source>
        <dbReference type="ARBA" id="ARBA00018370"/>
    </source>
</evidence>
<keyword evidence="4" id="KW-0997">Cell inner membrane</keyword>
<evidence type="ECO:0000256" key="6">
    <source>
        <dbReference type="ARBA" id="ARBA00022989"/>
    </source>
</evidence>
<evidence type="ECO:0000256" key="9">
    <source>
        <dbReference type="ARBA" id="ARBA00030642"/>
    </source>
</evidence>
<evidence type="ECO:0000256" key="10">
    <source>
        <dbReference type="ARBA" id="ARBA00031484"/>
    </source>
</evidence>
<evidence type="ECO:0000256" key="14">
    <source>
        <dbReference type="PROSITE-ProRule" id="PRU00278"/>
    </source>
</evidence>
<dbReference type="Gene3D" id="1.10.4030.10">
    <property type="entry name" value="Porin chaperone SurA, peptide-binding domain"/>
    <property type="match status" value="1"/>
</dbReference>
<dbReference type="RefSeq" id="WP_211856256.1">
    <property type="nucleotide sequence ID" value="NZ_JAAGBB010000058.1"/>
</dbReference>
<dbReference type="PANTHER" id="PTHR47529">
    <property type="entry name" value="PEPTIDYL-PROLYL CIS-TRANS ISOMERASE D"/>
    <property type="match status" value="1"/>
</dbReference>
<comment type="subcellular location">
    <subcellularLocation>
        <location evidence="1">Cell inner membrane</location>
        <topology evidence="1">Single-pass type II membrane protein</topology>
        <orientation evidence="1">Periplasmic side</orientation>
    </subcellularLocation>
</comment>
<keyword evidence="3" id="KW-1003">Cell membrane</keyword>
<keyword evidence="7 15" id="KW-0472">Membrane</keyword>
<dbReference type="InterPro" id="IPR027304">
    <property type="entry name" value="Trigger_fact/SurA_dom_sf"/>
</dbReference>
<protein>
    <recommendedName>
        <fullName evidence="2">Parvulin-like PPIase</fullName>
    </recommendedName>
    <alternativeName>
        <fullName evidence="9">Peptidyl-prolyl cis-trans isomerase plp</fullName>
    </alternativeName>
    <alternativeName>
        <fullName evidence="12">Periplasmic chaperone PpiD</fullName>
    </alternativeName>
    <alternativeName>
        <fullName evidence="13">Periplasmic folding chaperone</fullName>
    </alternativeName>
    <alternativeName>
        <fullName evidence="10">Rotamase plp</fullName>
    </alternativeName>
</protein>
<evidence type="ECO:0000256" key="5">
    <source>
        <dbReference type="ARBA" id="ARBA00022692"/>
    </source>
</evidence>
<evidence type="ECO:0000256" key="3">
    <source>
        <dbReference type="ARBA" id="ARBA00022475"/>
    </source>
</evidence>
<comment type="similarity">
    <text evidence="11">Belongs to the PpiD chaperone family.</text>
</comment>
<evidence type="ECO:0000259" key="16">
    <source>
        <dbReference type="PROSITE" id="PS50198"/>
    </source>
</evidence>
<dbReference type="InterPro" id="IPR052029">
    <property type="entry name" value="PpiD_chaperone"/>
</dbReference>
<sequence>MLTALRKLAATWFAKVLFILLIGSFAIWGIEDSVRNWGRDDALARVDGQPIPVEEAQQAARREIARITRQLRQNFDGNDEIRKALTAQAVDGLVLDRVMRSEARRLSVVVPDDAVRATVFSVPAFHGVDGRFSPDLLAQFLRMNEMTEPQFLEQIRNGLKARQIVAAVRAGAAAPAAIADPLTRFLQERRIAEVAQFPVAAAPEPAAPSEAQLQRFHENNPDRFSTPALREAVVAVLTADMLAGGVNVTDAEIAAAYDQRRAQYETPEKRVLQQVVVQDEAAARAIAERWKAGAGWSDIEAAAREASGQAVELPETDRTGLPVPALAEAAFGLAQGAVSDPVRSPFGWHVLRAERVTPGVTRTLADVREEVRREVAAEKALDVVFQRSTQIEDQLAGGATLEEVARGNDLRFAVVRIDAQGRDADGNEVELPVRPAQRPETLRLIFAANQGDAARLNESVDGFIAVELREVIAPQLRPFESVQDAVRTGFIEDAKRRHQEEAATAMLTALRAGTPFAEAAAAANATAGRVGPISRQPDAQTPIPPELVSPLFELARGEATMVATRTGFAVGQVAEINIPDLAAEADALARMRTEVTRSIGDDLELQLQAALRARSDIRINRPMLESLSR</sequence>
<evidence type="ECO:0000256" key="7">
    <source>
        <dbReference type="ARBA" id="ARBA00023136"/>
    </source>
</evidence>
<keyword evidence="6 15" id="KW-1133">Transmembrane helix</keyword>
<gene>
    <name evidence="17" type="ORF">GXW71_29290</name>
</gene>
<dbReference type="SUPFAM" id="SSF54534">
    <property type="entry name" value="FKBP-like"/>
    <property type="match status" value="1"/>
</dbReference>
<keyword evidence="18" id="KW-1185">Reference proteome</keyword>
<keyword evidence="14" id="KW-0413">Isomerase</keyword>
<dbReference type="PANTHER" id="PTHR47529:SF1">
    <property type="entry name" value="PERIPLASMIC CHAPERONE PPID"/>
    <property type="match status" value="1"/>
</dbReference>
<reference evidence="18" key="1">
    <citation type="journal article" date="2021" name="Syst. Appl. Microbiol.">
        <title>Roseomonas hellenica sp. nov., isolated from roots of wild-growing Alkanna tinctoria.</title>
        <authorList>
            <person name="Rat A."/>
            <person name="Naranjo H.D."/>
            <person name="Lebbe L."/>
            <person name="Cnockaert M."/>
            <person name="Krigas N."/>
            <person name="Grigoriadou K."/>
            <person name="Maloupa E."/>
            <person name="Willems A."/>
        </authorList>
    </citation>
    <scope>NUCLEOTIDE SEQUENCE [LARGE SCALE GENOMIC DNA]</scope>
    <source>
        <strain evidence="18">LMG 31523</strain>
    </source>
</reference>
<dbReference type="Gene3D" id="3.10.50.40">
    <property type="match status" value="1"/>
</dbReference>
<evidence type="ECO:0000256" key="12">
    <source>
        <dbReference type="ARBA" id="ARBA00040743"/>
    </source>
</evidence>
<dbReference type="InterPro" id="IPR046357">
    <property type="entry name" value="PPIase_dom_sf"/>
</dbReference>
<dbReference type="Pfam" id="PF13624">
    <property type="entry name" value="SurA_N_3"/>
    <property type="match status" value="1"/>
</dbReference>
<proteinExistence type="inferred from homology"/>
<keyword evidence="8" id="KW-0143">Chaperone</keyword>
<organism evidence="17 18">
    <name type="scientific">Plastoroseomonas hellenica</name>
    <dbReference type="NCBI Taxonomy" id="2687306"/>
    <lineage>
        <taxon>Bacteria</taxon>
        <taxon>Pseudomonadati</taxon>
        <taxon>Pseudomonadota</taxon>
        <taxon>Alphaproteobacteria</taxon>
        <taxon>Acetobacterales</taxon>
        <taxon>Acetobacteraceae</taxon>
        <taxon>Plastoroseomonas</taxon>
    </lineage>
</organism>
<dbReference type="SUPFAM" id="SSF109998">
    <property type="entry name" value="Triger factor/SurA peptide-binding domain-like"/>
    <property type="match status" value="1"/>
</dbReference>
<accession>A0ABS5F7R4</accession>
<evidence type="ECO:0000256" key="4">
    <source>
        <dbReference type="ARBA" id="ARBA00022519"/>
    </source>
</evidence>
<dbReference type="EMBL" id="JAAGBB010000058">
    <property type="protein sequence ID" value="MBR0668483.1"/>
    <property type="molecule type" value="Genomic_DNA"/>
</dbReference>
<keyword evidence="14" id="KW-0697">Rotamase</keyword>
<dbReference type="InterPro" id="IPR000297">
    <property type="entry name" value="PPIase_PpiC"/>
</dbReference>
<evidence type="ECO:0000256" key="13">
    <source>
        <dbReference type="ARBA" id="ARBA00042775"/>
    </source>
</evidence>
<evidence type="ECO:0000313" key="17">
    <source>
        <dbReference type="EMBL" id="MBR0668483.1"/>
    </source>
</evidence>
<comment type="caution">
    <text evidence="17">The sequence shown here is derived from an EMBL/GenBank/DDBJ whole genome shotgun (WGS) entry which is preliminary data.</text>
</comment>